<keyword evidence="2" id="KW-0808">Transferase</keyword>
<accession>A0A7Z0EC74</accession>
<sequence>MTDSADRFETAAREKYTHGHHPSVLRSHTWRTVANSAEYLIPYLAAGQRVLDVGSGPGTITVDLARRVAPGVVIGVDASPDIVDQANALAQDEGLHTVRFQIGDVYALDFADDSFDVVHVHQMLQHVANPVAAITEIRRVLKPGGIFAAREVDYGGVIWHPALPGLAAWMTAYQAVHRWNGGDPDAGRSLKSWSRLAGFDDVTSGASIWCFASEAEREWWGQSWAERAVDSNFATHAIESGAADLSELQTISAAWQTWAAHPDGWFAMPHGEVIARK</sequence>
<protein>
    <submittedName>
        <fullName evidence="2">SAM-dependent methyltransferase</fullName>
    </submittedName>
</protein>
<dbReference type="InterPro" id="IPR025714">
    <property type="entry name" value="Methyltranfer_dom"/>
</dbReference>
<dbReference type="AlphaFoldDB" id="A0A7Z0EC74"/>
<dbReference type="InterPro" id="IPR029063">
    <property type="entry name" value="SAM-dependent_MTases_sf"/>
</dbReference>
<dbReference type="Proteomes" id="UP000537260">
    <property type="component" value="Unassembled WGS sequence"/>
</dbReference>
<dbReference type="RefSeq" id="WP_179577805.1">
    <property type="nucleotide sequence ID" value="NZ_JACCFM010000001.1"/>
</dbReference>
<evidence type="ECO:0000259" key="1">
    <source>
        <dbReference type="Pfam" id="PF13847"/>
    </source>
</evidence>
<dbReference type="GO" id="GO:0032259">
    <property type="term" value="P:methylation"/>
    <property type="evidence" value="ECO:0007669"/>
    <property type="project" value="UniProtKB-KW"/>
</dbReference>
<keyword evidence="3" id="KW-1185">Reference proteome</keyword>
<dbReference type="CDD" id="cd02440">
    <property type="entry name" value="AdoMet_MTases"/>
    <property type="match status" value="1"/>
</dbReference>
<dbReference type="Pfam" id="PF13847">
    <property type="entry name" value="Methyltransf_31"/>
    <property type="match status" value="1"/>
</dbReference>
<dbReference type="SUPFAM" id="SSF53335">
    <property type="entry name" value="S-adenosyl-L-methionine-dependent methyltransferases"/>
    <property type="match status" value="1"/>
</dbReference>
<dbReference type="EMBL" id="JACCFM010000001">
    <property type="protein sequence ID" value="NYJ18972.1"/>
    <property type="molecule type" value="Genomic_DNA"/>
</dbReference>
<dbReference type="PANTHER" id="PTHR43591">
    <property type="entry name" value="METHYLTRANSFERASE"/>
    <property type="match status" value="1"/>
</dbReference>
<gene>
    <name evidence="2" type="ORF">HNR05_000763</name>
</gene>
<dbReference type="Gene3D" id="3.40.50.150">
    <property type="entry name" value="Vaccinia Virus protein VP39"/>
    <property type="match status" value="1"/>
</dbReference>
<name>A0A7Z0EC74_9MICO</name>
<comment type="caution">
    <text evidence="2">The sequence shown here is derived from an EMBL/GenBank/DDBJ whole genome shotgun (WGS) entry which is preliminary data.</text>
</comment>
<organism evidence="2 3">
    <name type="scientific">Glaciibacter psychrotolerans</name>
    <dbReference type="NCBI Taxonomy" id="670054"/>
    <lineage>
        <taxon>Bacteria</taxon>
        <taxon>Bacillati</taxon>
        <taxon>Actinomycetota</taxon>
        <taxon>Actinomycetes</taxon>
        <taxon>Micrococcales</taxon>
        <taxon>Microbacteriaceae</taxon>
        <taxon>Glaciibacter</taxon>
    </lineage>
</organism>
<evidence type="ECO:0000313" key="3">
    <source>
        <dbReference type="Proteomes" id="UP000537260"/>
    </source>
</evidence>
<dbReference type="PANTHER" id="PTHR43591:SF24">
    <property type="entry name" value="2-METHOXY-6-POLYPRENYL-1,4-BENZOQUINOL METHYLASE, MITOCHONDRIAL"/>
    <property type="match status" value="1"/>
</dbReference>
<dbReference type="GO" id="GO:0008168">
    <property type="term" value="F:methyltransferase activity"/>
    <property type="evidence" value="ECO:0007669"/>
    <property type="project" value="UniProtKB-KW"/>
</dbReference>
<keyword evidence="2" id="KW-0489">Methyltransferase</keyword>
<evidence type="ECO:0000313" key="2">
    <source>
        <dbReference type="EMBL" id="NYJ18972.1"/>
    </source>
</evidence>
<proteinExistence type="predicted"/>
<reference evidence="2 3" key="1">
    <citation type="submission" date="2020-07" db="EMBL/GenBank/DDBJ databases">
        <title>Sequencing the genomes of 1000 actinobacteria strains.</title>
        <authorList>
            <person name="Klenk H.-P."/>
        </authorList>
    </citation>
    <scope>NUCLEOTIDE SEQUENCE [LARGE SCALE GENOMIC DNA]</scope>
    <source>
        <strain evidence="2 3">LI1</strain>
    </source>
</reference>
<feature type="domain" description="Methyltransferase" evidence="1">
    <location>
        <begin position="46"/>
        <end position="153"/>
    </location>
</feature>